<dbReference type="SUPFAM" id="SSF49464">
    <property type="entry name" value="Carboxypeptidase regulatory domain-like"/>
    <property type="match status" value="1"/>
</dbReference>
<proteinExistence type="predicted"/>
<feature type="chain" id="PRO_5038783907" evidence="1">
    <location>
        <begin position="29"/>
        <end position="855"/>
    </location>
</feature>
<dbReference type="Pfam" id="PF18939">
    <property type="entry name" value="DUF5686"/>
    <property type="match status" value="1"/>
</dbReference>
<dbReference type="Proteomes" id="UP001164653">
    <property type="component" value="Chromosome"/>
</dbReference>
<dbReference type="RefSeq" id="WP_244820569.1">
    <property type="nucleotide sequence ID" value="NZ_CP112998.1"/>
</dbReference>
<gene>
    <name evidence="2" type="ORF">ON006_17005</name>
</gene>
<reference evidence="2" key="1">
    <citation type="submission" date="2022-11" db="EMBL/GenBank/DDBJ databases">
        <title>Dyadobacter pollutisoli sp. nov., isolated from plastic dumped soil.</title>
        <authorList>
            <person name="Kim J.M."/>
            <person name="Kim K.R."/>
            <person name="Lee J.K."/>
            <person name="Hao L."/>
            <person name="Jeon C.O."/>
        </authorList>
    </citation>
    <scope>NUCLEOTIDE SEQUENCE</scope>
    <source>
        <strain evidence="2">U1</strain>
    </source>
</reference>
<evidence type="ECO:0000256" key="1">
    <source>
        <dbReference type="SAM" id="SignalP"/>
    </source>
</evidence>
<name>A0A9E8SJ87_9BACT</name>
<evidence type="ECO:0000313" key="2">
    <source>
        <dbReference type="EMBL" id="WAC09451.1"/>
    </source>
</evidence>
<keyword evidence="3" id="KW-1185">Reference proteome</keyword>
<keyword evidence="1" id="KW-0732">Signal</keyword>
<protein>
    <submittedName>
        <fullName evidence="2">DUF5686 family protein</fullName>
    </submittedName>
</protein>
<dbReference type="InterPro" id="IPR043741">
    <property type="entry name" value="DUF5686"/>
</dbReference>
<sequence>MKTIIKSVWLKFFLILCVSQIGSGVAMAQTTTIKGTITDAKTGETLPFVSILIPGTTMGTASDSEGRYAMTLRENHSTIKFTYVGYLSVEKPIEAGKSQVINIKMSVDASMLKEVTIKGRGRYRNKDNPAVQLIREVIAHKDQNKMASNEFVEYEQYEKISFALSNLSDNFKDRRIFRNYQFLFKDQDSTAMGGKNILPAYIQEKLSQVYFRKSPYTKKQWVLANRRAEFDAKFVDNDGLSAYFNRLYEDINLYENDVSIATNLLLSPIANTAPTFYKYFIRDTIKTNTPWLVELGFVPRNKTDMLFEGKLFITLDGNYGVQNAYLTVNKDINLNFMRDLEARLEYEKGPDGRYHPIKTTLGMEFALGEKNAGFYGQRVVNFKNYLINQSRPDSVYSGPREEIVFNPEIKTGESYWKGVRHIPLERMELDIYKNVDTLQTIPSFRRTMDIATLFLSGYKSFGIVEIGPVNTFYSFNPVEGFRLRFGGRTTTDLSKRVYFETYAAYGFKDRKWKYFLSGTYSFNNKSVYHFPLNYIRASFQRDTKIPGQELQFVQEDNFLLSFKRGDNNRWLYNDIYKLEYVREFENRLSYKIGFTQWRQTPAGVLRYENFDSDSALQNVGGLSNTEANFELRYAPHEQYYQGKLYRTPIINKYPIFTLRYNAGLKGVFEGQNRYHNVALNISKRVYLSQFGFVDVTTEGGYIFGKNILFPLLTIHRANQTYAYQLNSYNLMNFLEFASDHYASLDVQYYMNGFLFNKIPLLKKLKLREVFSFKGLVGGLRDENNPALNPSLFRFPVDAEGKPISYTLSREPYIEGSVGIANIFKLLRVDLVKRFTYLDNPNVSEWGIRARFRLDF</sequence>
<organism evidence="2 3">
    <name type="scientific">Dyadobacter pollutisoli</name>
    <dbReference type="NCBI Taxonomy" id="2910158"/>
    <lineage>
        <taxon>Bacteria</taxon>
        <taxon>Pseudomonadati</taxon>
        <taxon>Bacteroidota</taxon>
        <taxon>Cytophagia</taxon>
        <taxon>Cytophagales</taxon>
        <taxon>Spirosomataceae</taxon>
        <taxon>Dyadobacter</taxon>
    </lineage>
</organism>
<dbReference type="EMBL" id="CP112998">
    <property type="protein sequence ID" value="WAC09451.1"/>
    <property type="molecule type" value="Genomic_DNA"/>
</dbReference>
<dbReference type="Pfam" id="PF13715">
    <property type="entry name" value="CarbopepD_reg_2"/>
    <property type="match status" value="1"/>
</dbReference>
<dbReference type="InterPro" id="IPR008969">
    <property type="entry name" value="CarboxyPept-like_regulatory"/>
</dbReference>
<feature type="signal peptide" evidence="1">
    <location>
        <begin position="1"/>
        <end position="28"/>
    </location>
</feature>
<accession>A0A9E8SJ87</accession>
<dbReference type="Gene3D" id="2.60.40.1120">
    <property type="entry name" value="Carboxypeptidase-like, regulatory domain"/>
    <property type="match status" value="1"/>
</dbReference>
<dbReference type="AlphaFoldDB" id="A0A9E8SJ87"/>
<evidence type="ECO:0000313" key="3">
    <source>
        <dbReference type="Proteomes" id="UP001164653"/>
    </source>
</evidence>
<dbReference type="KEGG" id="dpf:ON006_17005"/>